<name>A0A2V1ITQ3_9BACT</name>
<dbReference type="PANTHER" id="PTHR21485">
    <property type="entry name" value="HAD SUPERFAMILY MEMBERS CMAS AND KDSC"/>
    <property type="match status" value="1"/>
</dbReference>
<dbReference type="InterPro" id="IPR050793">
    <property type="entry name" value="CMP-NeuNAc_synthase"/>
</dbReference>
<evidence type="ECO:0000313" key="1">
    <source>
        <dbReference type="EMBL" id="PWB05786.1"/>
    </source>
</evidence>
<comment type="caution">
    <text evidence="1">The sequence shown here is derived from an EMBL/GenBank/DDBJ whole genome shotgun (WGS) entry which is preliminary data.</text>
</comment>
<dbReference type="RefSeq" id="WP_107037026.1">
    <property type="nucleotide sequence ID" value="NZ_PUBV01000057.1"/>
</dbReference>
<evidence type="ECO:0000313" key="2">
    <source>
        <dbReference type="Proteomes" id="UP000244925"/>
    </source>
</evidence>
<keyword evidence="2" id="KW-1185">Reference proteome</keyword>
<reference evidence="2" key="1">
    <citation type="submission" date="2018-02" db="EMBL/GenBank/DDBJ databases">
        <authorList>
            <person name="Clavel T."/>
            <person name="Strowig T."/>
        </authorList>
    </citation>
    <scope>NUCLEOTIDE SEQUENCE [LARGE SCALE GENOMIC DNA]</scope>
    <source>
        <strain evidence="2">DSM 100764</strain>
    </source>
</reference>
<dbReference type="PANTHER" id="PTHR21485:SF3">
    <property type="entry name" value="N-ACYLNEURAMINATE CYTIDYLYLTRANSFERASE"/>
    <property type="match status" value="1"/>
</dbReference>
<dbReference type="GO" id="GO:0008781">
    <property type="term" value="F:N-acylneuraminate cytidylyltransferase activity"/>
    <property type="evidence" value="ECO:0007669"/>
    <property type="project" value="TreeGrafter"/>
</dbReference>
<protein>
    <submittedName>
        <fullName evidence="1">Acylneuraminate cytidylyltransferase family protein</fullName>
    </submittedName>
</protein>
<dbReference type="SUPFAM" id="SSF53448">
    <property type="entry name" value="Nucleotide-diphospho-sugar transferases"/>
    <property type="match status" value="1"/>
</dbReference>
<keyword evidence="1" id="KW-0548">Nucleotidyltransferase</keyword>
<dbReference type="Proteomes" id="UP000244925">
    <property type="component" value="Unassembled WGS sequence"/>
</dbReference>
<dbReference type="AlphaFoldDB" id="A0A2V1ITQ3"/>
<gene>
    <name evidence="1" type="ORF">C5O25_12390</name>
</gene>
<proteinExistence type="predicted"/>
<dbReference type="Gene3D" id="3.90.550.10">
    <property type="entry name" value="Spore Coat Polysaccharide Biosynthesis Protein SpsA, Chain A"/>
    <property type="match status" value="1"/>
</dbReference>
<sequence length="159" mass="17542">VRVYRRSAESATDTAPVIEVVREFIDAIRPAPDDMLVLAQATSPFTSPDDFRQLQHAIDNAKADSYIACRRTKYFVWNDDGTPMSYRLDAKPMRQAFGGTLIETGAFYASSAGAIARSRTLLSGRIEIVETSPGTEIDIDEPIDWLKAEALAKAIAMIQ</sequence>
<feature type="non-terminal residue" evidence="1">
    <location>
        <position position="1"/>
    </location>
</feature>
<accession>A0A2V1ITQ3</accession>
<dbReference type="InterPro" id="IPR029044">
    <property type="entry name" value="Nucleotide-diphossugar_trans"/>
</dbReference>
<organism evidence="1 2">
    <name type="scientific">Paramuribaculum intestinale</name>
    <dbReference type="NCBI Taxonomy" id="2094151"/>
    <lineage>
        <taxon>Bacteria</taxon>
        <taxon>Pseudomonadati</taxon>
        <taxon>Bacteroidota</taxon>
        <taxon>Bacteroidia</taxon>
        <taxon>Bacteroidales</taxon>
        <taxon>Muribaculaceae</taxon>
        <taxon>Paramuribaculum</taxon>
    </lineage>
</organism>
<dbReference type="EMBL" id="PUBV01000057">
    <property type="protein sequence ID" value="PWB05786.1"/>
    <property type="molecule type" value="Genomic_DNA"/>
</dbReference>
<keyword evidence="1" id="KW-0808">Transferase</keyword>